<keyword evidence="10" id="KW-1133">Transmembrane helix</keyword>
<dbReference type="PANTHER" id="PTHR33078">
    <property type="entry name" value="PROTEIN YCF2-RELATED"/>
    <property type="match status" value="1"/>
</dbReference>
<name>A0A2S0SUN3_9FABA</name>
<dbReference type="InterPro" id="IPR008543">
    <property type="entry name" value="Uncharacterised_Ycf2"/>
</dbReference>
<dbReference type="Gene3D" id="3.40.50.300">
    <property type="entry name" value="P-loop containing nucleotide triphosphate hydrolases"/>
    <property type="match status" value="1"/>
</dbReference>
<dbReference type="EMBL" id="MF135600">
    <property type="protein sequence ID" value="AWB13172.1"/>
    <property type="molecule type" value="Genomic_DNA"/>
</dbReference>
<dbReference type="GeneID" id="36940078"/>
<keyword evidence="8 9" id="KW-0067">ATP-binding</keyword>
<feature type="domain" description="AAA+ ATPase" evidence="11">
    <location>
        <begin position="1681"/>
        <end position="1882"/>
    </location>
</feature>
<dbReference type="CDD" id="cd19505">
    <property type="entry name" value="RecA-like_Ycf2"/>
    <property type="match status" value="1"/>
</dbReference>
<evidence type="ECO:0000256" key="6">
    <source>
        <dbReference type="ARBA" id="ARBA00022640"/>
    </source>
</evidence>
<evidence type="ECO:0000256" key="3">
    <source>
        <dbReference type="ARBA" id="ARBA00009361"/>
    </source>
</evidence>
<keyword evidence="6 12" id="KW-0934">Plastid</keyword>
<feature type="binding site" evidence="9">
    <location>
        <begin position="1689"/>
        <end position="1696"/>
    </location>
    <ligand>
        <name>ATP</name>
        <dbReference type="ChEBI" id="CHEBI:30616"/>
    </ligand>
</feature>
<reference evidence="12" key="1">
    <citation type="submission" date="2017-05" db="EMBL/GenBank/DDBJ databases">
        <authorList>
            <person name="Song R."/>
            <person name="Chenine A.L."/>
            <person name="Ruprecht R.M."/>
        </authorList>
    </citation>
    <scope>NUCLEOTIDE SEQUENCE</scope>
</reference>
<evidence type="ECO:0000259" key="11">
    <source>
        <dbReference type="SMART" id="SM00382"/>
    </source>
</evidence>
<dbReference type="SMART" id="SM00382">
    <property type="entry name" value="AAA"/>
    <property type="match status" value="1"/>
</dbReference>
<evidence type="ECO:0000256" key="5">
    <source>
        <dbReference type="ARBA" id="ARBA00022528"/>
    </source>
</evidence>
<comment type="similarity">
    <text evidence="3 9">Belongs to the Ycf2 family.</text>
</comment>
<keyword evidence="10" id="KW-0472">Membrane</keyword>
<gene>
    <name evidence="9 12" type="primary">ycf2</name>
</gene>
<dbReference type="HAMAP" id="MF_01330">
    <property type="entry name" value="Ycf2"/>
    <property type="match status" value="1"/>
</dbReference>
<sequence length="2363" mass="279510">MNSNHINWKLHKKRHQWKLHKIRHQWKLHKIRHEFKSHQFRRIKSMTKGHQWKLHKIRHEFKSHQFRRIKSMTKGHPWKFWIFELREILREIKNSHYFLEFDSVGSFIHIFFHQERFLKLLDSRIWSILLSRNSQGSKSNRYFTIKGVVLFFVVAVFLYRINNRKMVERKNLYLTGLLPIPMNSIGPRNDTLEESFWSSNINRLIVSLLSLPKGKKISESSFLDPKESTWVLPITKKCIMPESNWGSRWWRNWIGKKRDSSCKISNETFAGIEISFKEKDIKYLEFLFVYYMDDPIRKDHDWELFDRLSLRKRRNIINLNSGQLFEILVKDWIYYLMFAFREKIPMEVEGFFKQQGAGSTIQSNDIEHVSHLFLRNKRAISLQNCGQFHMWQFRQDLFVSWGKNPHESDFLRNISRENWIWLDNVWLVNKDRFFSKVRNVSSNIQYDSIRSSFIQVTGSSQLKGSSDQSRDHFDSISNEDSEYHTWINQREIQQLKEKERSILCWDPSFLQTEREKQMNNHLLPEEIEEFLGNPTRSIRSFFSDRWSELHLRSNPTERSTRDQKLLKKEQDVSFVLYRRSENKEIVNIFKRIMYLQKTVSIHPISSDPGWDMVPKDELDSSNKISFLNKNPFFDLFHLFHDQNRGGYTLHHDFESEKRFQEMADLFTLSITEPDLVYHKGFAFSIDSSGLDQKQFLNEVFNSRDESKKKSLLVLPPIFYEENESFYRRIRKKWVRTSCGNDLEDPKPKKAVFASNNIMEAVNQYRLIRNLIQIQYSTSGYIRNGLNRFFLMNRSDRNIEYGIQGYQIGNDTLNHRTIMKYTINQHLSNLKKSQKKWFDPLILISRTDRSMNRDPNAYRYKWSNGSKNFQEHLEHFISEQNSRFQVVFDRLRINQYSIDWSEVIDNKDLSKSLSFFLSKLLLFLKKFLLFLSNSLPFFFVSFGSIPIHRSEIHIYELKGPNDQPCNQLLESIDLQIVHLKKRKPFLLDDHDTSQKSKFLINEGTISPFLFNKIPKWMIDSFHTRKNRRKSFDNTDSYFSMISHDQYNWLNPAKPFHRSSLISSFYKANRLRFLNNRHHFWFYCNKRFPFYVEKARIKNYDFTYGQFLNILFIRNKIFSLCGGKKKHAFLERDTISPIESQVSNIFIPNDFPQSGDERYNLYKSFHFPIRSDPFVRRAIYSIADISGTPLTEGQIVNFERTYCQPLSDMNLSDSEGKNLHQYLNFNSNMGLIHTPCSEKYLQRKKPEKRKKRSLWLRIFCLIKCLEKGQMDRTFQRDSAFSTLSKWNLFQTYIPWFLTSTGYKYLNWIFLDTFSDLLLILSLGSSQKWVSIFHDILYRSYRSWQILQKKWGLPYLWNLISEISSECLHNLLLAEANFHRNNESPLISTHLRSPNVREFFYSIFFLLLVVGYLVCTHLLFFSRAYSELQTEFEKVKSLMIPSYMIELRKLLNRYPTSELNSFWLKNLFLVVLEQLRNSIEEILGSASGGNMLWGSGPAYGVKSIRSKKKYLNLIDLISIIPNPINRIAFSRNTRHLSHTSKAIYSLIRKNVNYDWIDDKIESWVLTSDSIDEKEREFLVQFSTLTTEKRIDQILLSLTHSDHLSKNDSGYQMIEQPGAIYLRYLVDIHKKYLMNYEFNTSCLAERRIFLAHYQTITYSQTPCGANSFHFPSHGKPFSLRLALSPPRGILVIGSIGIGRSYLVKYLATNSYVPFITVFLNKFLDNKPKVIDDGYDSDDIDEIFDSDYSHNIDDIDDIDDSYDSDDSDDIDLSLDRELEFLTSEMNDLAMDMDMMEEIDRFYITLQFELAKAMSPCIIWIPNIHDLDVNESNYLSLGLLVNYLSGDCERCSTRNILVIASTHIPQKVDPALIAPNKLNTCIKIRRLLIPQQRKHFFTLSYTRGFHLEKKMFQNNGFGSITMGSNVRDLVALTNEALSISIIQKKSIIDTNIIRSALHRQTWDLRSQVRSVQDHGILFYQIGRAVSQNVLLSNCSIDPISIYMKKKSCIEGDSYLYKWYFELGTSMKKLTILLYLLSCSAGSVAQDLWSLPGPDEKNGITSYGLVENDSDLVHGLLEVEGALVGSSRTEKDCSQFDNDRVTLLLRLEPRNPLNMIQNGSCSIVDQRFLYENYESEFKEGEGVLDPQQIEENLFNHIVWAPRIWRPWGFLFDCIERPNELGFPYWARSFGGKRIIYDEEDELQENDSEFLQSGIMQYQTRDRFSKEQGFFRISQFIWDPGDPLFFLFKDQPFVSVFSHREFFADEEMSRELLTSQTDLPTSISKRWFIKKTQEKHFELLIHRQRWLRTNSSLSNGSFRSNTLSESYQYLSNLFLSNGTLLDQMTKTLLRKRWLFPDEMVVAICSNNESLV</sequence>
<dbReference type="SUPFAM" id="SSF52540">
    <property type="entry name" value="P-loop containing nucleoside triphosphate hydrolases"/>
    <property type="match status" value="1"/>
</dbReference>
<evidence type="ECO:0000256" key="4">
    <source>
        <dbReference type="ARBA" id="ARBA00018950"/>
    </source>
</evidence>
<dbReference type="GO" id="GO:0016887">
    <property type="term" value="F:ATP hydrolysis activity"/>
    <property type="evidence" value="ECO:0007669"/>
    <property type="project" value="InterPro"/>
</dbReference>
<dbReference type="EMBL" id="MF135600">
    <property type="protein sequence ID" value="AWB13154.1"/>
    <property type="molecule type" value="Genomic_DNA"/>
</dbReference>
<dbReference type="GO" id="GO:0005524">
    <property type="term" value="F:ATP binding"/>
    <property type="evidence" value="ECO:0007669"/>
    <property type="project" value="UniProtKB-KW"/>
</dbReference>
<keyword evidence="10" id="KW-0812">Transmembrane</keyword>
<dbReference type="Pfam" id="PF00004">
    <property type="entry name" value="AAA"/>
    <property type="match status" value="1"/>
</dbReference>
<dbReference type="InterPro" id="IPR056777">
    <property type="entry name" value="Ycf2_N"/>
</dbReference>
<evidence type="ECO:0000256" key="7">
    <source>
        <dbReference type="ARBA" id="ARBA00022741"/>
    </source>
</evidence>
<dbReference type="GO" id="GO:0009570">
    <property type="term" value="C:chloroplast stroma"/>
    <property type="evidence" value="ECO:0007669"/>
    <property type="project" value="UniProtKB-SubCell"/>
</dbReference>
<keyword evidence="5 12" id="KW-0150">Chloroplast</keyword>
<evidence type="ECO:0000256" key="9">
    <source>
        <dbReference type="HAMAP-Rule" id="MF_01330"/>
    </source>
</evidence>
<reference evidence="12" key="2">
    <citation type="journal article" date="2018" name="Front. Plant Sci.">
        <title>Plastid Genome Evolution in the Early-Diverging Legume Subfamily Cercidoideae (Fabaceae).</title>
        <authorList>
            <person name="Wang Y.H."/>
            <person name="Wicke S."/>
            <person name="Wang H."/>
            <person name="Jin J.J."/>
            <person name="Chen S.Y."/>
            <person name="Zhang S.D."/>
            <person name="Li D.Z."/>
            <person name="Yi T.S."/>
        </authorList>
    </citation>
    <scope>NUCLEOTIDE SEQUENCE</scope>
</reference>
<dbReference type="InterPro" id="IPR003959">
    <property type="entry name" value="ATPase_AAA_core"/>
</dbReference>
<keyword evidence="7 9" id="KW-0547">Nucleotide-binding</keyword>
<protein>
    <recommendedName>
        <fullName evidence="4 9">Protein Ycf2</fullName>
    </recommendedName>
</protein>
<dbReference type="GeneID" id="36940038"/>
<organism evidence="12">
    <name type="scientific">Tylosema fassoglense</name>
    <dbReference type="NCBI Taxonomy" id="228518"/>
    <lineage>
        <taxon>Eukaryota</taxon>
        <taxon>Viridiplantae</taxon>
        <taxon>Streptophyta</taxon>
        <taxon>Embryophyta</taxon>
        <taxon>Tracheophyta</taxon>
        <taxon>Spermatophyta</taxon>
        <taxon>Magnoliopsida</taxon>
        <taxon>eudicotyledons</taxon>
        <taxon>Gunneridae</taxon>
        <taxon>Pentapetalae</taxon>
        <taxon>rosids</taxon>
        <taxon>fabids</taxon>
        <taxon>Fabales</taxon>
        <taxon>Fabaceae</taxon>
        <taxon>Cercidoideae</taxon>
        <taxon>Cercideae</taxon>
        <taxon>Bauhiniinae</taxon>
        <taxon>Tylosema</taxon>
    </lineage>
</organism>
<geneLocation type="chloroplast" evidence="12"/>
<feature type="transmembrane region" description="Helical" evidence="10">
    <location>
        <begin position="1396"/>
        <end position="1417"/>
    </location>
</feature>
<dbReference type="Pfam" id="PF05695">
    <property type="entry name" value="Ycf2"/>
    <property type="match status" value="1"/>
</dbReference>
<accession>A0A2S0SUN3</accession>
<evidence type="ECO:0000256" key="2">
    <source>
        <dbReference type="ARBA" id="ARBA00004470"/>
    </source>
</evidence>
<evidence type="ECO:0000256" key="1">
    <source>
        <dbReference type="ARBA" id="ARBA00002329"/>
    </source>
</evidence>
<dbReference type="InterPro" id="IPR003593">
    <property type="entry name" value="AAA+_ATPase"/>
</dbReference>
<evidence type="ECO:0000256" key="8">
    <source>
        <dbReference type="ARBA" id="ARBA00022840"/>
    </source>
</evidence>
<dbReference type="InterPro" id="IPR027417">
    <property type="entry name" value="P-loop_NTPase"/>
</dbReference>
<dbReference type="RefSeq" id="YP_009486949.1">
    <property type="nucleotide sequence ID" value="NC_037767.1"/>
</dbReference>
<evidence type="ECO:0000256" key="10">
    <source>
        <dbReference type="SAM" id="Phobius"/>
    </source>
</evidence>
<comment type="function">
    <text evidence="1 9">Probable ATPase of unknown function. Its presence in a non-photosynthetic plant (Epifagus virginiana) and experiments in tobacco indicate that it has an essential function which is probably not related to photosynthesis.</text>
</comment>
<proteinExistence type="inferred from homology"/>
<comment type="subcellular location">
    <subcellularLocation>
        <location evidence="2 9">Plastid</location>
        <location evidence="2 9">Chloroplast stroma</location>
    </subcellularLocation>
</comment>
<feature type="transmembrane region" description="Helical" evidence="10">
    <location>
        <begin position="142"/>
        <end position="161"/>
    </location>
</feature>
<dbReference type="PANTHER" id="PTHR33078:SF92">
    <property type="entry name" value="PROTEIN YCF2"/>
    <property type="match status" value="1"/>
</dbReference>
<evidence type="ECO:0000313" key="12">
    <source>
        <dbReference type="EMBL" id="AWB13172.1"/>
    </source>
</evidence>
<dbReference type="RefSeq" id="YP_009486931.1">
    <property type="nucleotide sequence ID" value="NC_037767.1"/>
</dbReference>